<dbReference type="AlphaFoldDB" id="A0A0P1AXM2"/>
<protein>
    <submittedName>
        <fullName evidence="1">Uncharacterized protein</fullName>
    </submittedName>
</protein>
<accession>A0A0P1AXM2</accession>
<evidence type="ECO:0000313" key="2">
    <source>
        <dbReference type="Proteomes" id="UP000054928"/>
    </source>
</evidence>
<evidence type="ECO:0000313" key="1">
    <source>
        <dbReference type="EMBL" id="CEG45974.1"/>
    </source>
</evidence>
<dbReference type="GeneID" id="36397359"/>
<organism evidence="1 2">
    <name type="scientific">Plasmopara halstedii</name>
    <name type="common">Downy mildew of sunflower</name>
    <dbReference type="NCBI Taxonomy" id="4781"/>
    <lineage>
        <taxon>Eukaryota</taxon>
        <taxon>Sar</taxon>
        <taxon>Stramenopiles</taxon>
        <taxon>Oomycota</taxon>
        <taxon>Peronosporomycetes</taxon>
        <taxon>Peronosporales</taxon>
        <taxon>Peronosporaceae</taxon>
        <taxon>Plasmopara</taxon>
    </lineage>
</organism>
<name>A0A0P1AXM2_PLAHL</name>
<dbReference type="EMBL" id="CCYD01001864">
    <property type="protein sequence ID" value="CEG45974.1"/>
    <property type="molecule type" value="Genomic_DNA"/>
</dbReference>
<dbReference type="Proteomes" id="UP000054928">
    <property type="component" value="Unassembled WGS sequence"/>
</dbReference>
<sequence length="110" mass="12480">MTNAVSAMATKVDGITFAAISSLSYLYRLLSCTSEHNQLTFARYTRATKPRGRGIITKNADQGCLVRIKSQLAIYVIGVHPLARKVMQALQQKWIFLLWRRLRPAIRRTS</sequence>
<reference evidence="2" key="1">
    <citation type="submission" date="2014-09" db="EMBL/GenBank/DDBJ databases">
        <authorList>
            <person name="Sharma Rahul"/>
            <person name="Thines Marco"/>
        </authorList>
    </citation>
    <scope>NUCLEOTIDE SEQUENCE [LARGE SCALE GENOMIC DNA]</scope>
</reference>
<keyword evidence="2" id="KW-1185">Reference proteome</keyword>
<proteinExistence type="predicted"/>
<dbReference type="RefSeq" id="XP_024582343.1">
    <property type="nucleotide sequence ID" value="XM_024716777.1"/>
</dbReference>